<reference evidence="1 2" key="1">
    <citation type="submission" date="2018-06" db="EMBL/GenBank/DDBJ databases">
        <title>Chryseolinea flavus sp. nov., a member of the phylum Bacteroidetes isolated from soil.</title>
        <authorList>
            <person name="Li Y."/>
            <person name="Wang J."/>
        </authorList>
    </citation>
    <scope>NUCLEOTIDE SEQUENCE [LARGE SCALE GENOMIC DNA]</scope>
    <source>
        <strain evidence="1 2">SDU1-6</strain>
    </source>
</reference>
<dbReference type="AlphaFoldDB" id="A0A364XVP5"/>
<evidence type="ECO:0000313" key="1">
    <source>
        <dbReference type="EMBL" id="RAV97571.1"/>
    </source>
</evidence>
<keyword evidence="2" id="KW-1185">Reference proteome</keyword>
<dbReference type="Proteomes" id="UP000251889">
    <property type="component" value="Unassembled WGS sequence"/>
</dbReference>
<protein>
    <recommendedName>
        <fullName evidence="3">IS66 family insertion sequence element accessory protein TnpB</fullName>
    </recommendedName>
</protein>
<proteinExistence type="predicted"/>
<dbReference type="RefSeq" id="WP_112750203.1">
    <property type="nucleotide sequence ID" value="NZ_QMFY01000042.1"/>
</dbReference>
<evidence type="ECO:0000313" key="2">
    <source>
        <dbReference type="Proteomes" id="UP000251889"/>
    </source>
</evidence>
<sequence length="71" mass="8240">SKKAFCRDRNITYQTFHYWCKRLSLQASSGFSEVKLSEVEPVNTFEVDFPSGARVTFHGTPPTTWLRELLK</sequence>
<comment type="caution">
    <text evidence="1">The sequence shown here is derived from an EMBL/GenBank/DDBJ whole genome shotgun (WGS) entry which is preliminary data.</text>
</comment>
<name>A0A364XVP5_9BACT</name>
<organism evidence="1 2">
    <name type="scientific">Pseudochryseolinea flava</name>
    <dbReference type="NCBI Taxonomy" id="2059302"/>
    <lineage>
        <taxon>Bacteria</taxon>
        <taxon>Pseudomonadati</taxon>
        <taxon>Bacteroidota</taxon>
        <taxon>Cytophagia</taxon>
        <taxon>Cytophagales</taxon>
        <taxon>Fulvivirgaceae</taxon>
        <taxon>Pseudochryseolinea</taxon>
    </lineage>
</organism>
<feature type="non-terminal residue" evidence="1">
    <location>
        <position position="1"/>
    </location>
</feature>
<accession>A0A364XVP5</accession>
<evidence type="ECO:0008006" key="3">
    <source>
        <dbReference type="Google" id="ProtNLM"/>
    </source>
</evidence>
<gene>
    <name evidence="1" type="ORF">DQQ10_27685</name>
</gene>
<dbReference type="NCBIfam" id="NF047593">
    <property type="entry name" value="IS66_ISAeme5_TnpA"/>
    <property type="match status" value="1"/>
</dbReference>
<dbReference type="EMBL" id="QMFY01000042">
    <property type="protein sequence ID" value="RAV97571.1"/>
    <property type="molecule type" value="Genomic_DNA"/>
</dbReference>